<sequence>MTYRDVDNDGAGGGEGVHHEIHRHQAKAFYAVVGLQEDSVRLEINVRRDPPLADLKVWHYTSATHTTRSCGRVPVILRAKHRVVLDDMRRGAFIQHGGAGADSSRPSAPNAERRLFCRPAANGIACVGVAHEITP</sequence>
<accession>A0ACC2IDR3</accession>
<dbReference type="EMBL" id="JAPHNI010000262">
    <property type="protein sequence ID" value="KAJ8113311.1"/>
    <property type="molecule type" value="Genomic_DNA"/>
</dbReference>
<name>A0ACC2IDR3_9PLEO</name>
<proteinExistence type="predicted"/>
<organism evidence="1 2">
    <name type="scientific">Boeremia exigua</name>
    <dbReference type="NCBI Taxonomy" id="749465"/>
    <lineage>
        <taxon>Eukaryota</taxon>
        <taxon>Fungi</taxon>
        <taxon>Dikarya</taxon>
        <taxon>Ascomycota</taxon>
        <taxon>Pezizomycotina</taxon>
        <taxon>Dothideomycetes</taxon>
        <taxon>Pleosporomycetidae</taxon>
        <taxon>Pleosporales</taxon>
        <taxon>Pleosporineae</taxon>
        <taxon>Didymellaceae</taxon>
        <taxon>Boeremia</taxon>
    </lineage>
</organism>
<evidence type="ECO:0000313" key="1">
    <source>
        <dbReference type="EMBL" id="KAJ8113311.1"/>
    </source>
</evidence>
<comment type="caution">
    <text evidence="1">The sequence shown here is derived from an EMBL/GenBank/DDBJ whole genome shotgun (WGS) entry which is preliminary data.</text>
</comment>
<keyword evidence="2" id="KW-1185">Reference proteome</keyword>
<reference evidence="1" key="1">
    <citation type="submission" date="2022-11" db="EMBL/GenBank/DDBJ databases">
        <title>Genome Sequence of Boeremia exigua.</title>
        <authorList>
            <person name="Buettner E."/>
        </authorList>
    </citation>
    <scope>NUCLEOTIDE SEQUENCE</scope>
    <source>
        <strain evidence="1">CU02</strain>
    </source>
</reference>
<dbReference type="Proteomes" id="UP001153331">
    <property type="component" value="Unassembled WGS sequence"/>
</dbReference>
<gene>
    <name evidence="1" type="ORF">OPT61_g4541</name>
</gene>
<evidence type="ECO:0000313" key="2">
    <source>
        <dbReference type="Proteomes" id="UP001153331"/>
    </source>
</evidence>
<protein>
    <submittedName>
        <fullName evidence="1">Uncharacterized protein</fullName>
    </submittedName>
</protein>